<accession>A0A521FFR9</accession>
<dbReference type="Pfam" id="PF09851">
    <property type="entry name" value="SHOCT"/>
    <property type="match status" value="1"/>
</dbReference>
<dbReference type="Pfam" id="PF14470">
    <property type="entry name" value="bPH_3"/>
    <property type="match status" value="1"/>
</dbReference>
<dbReference type="RefSeq" id="WP_142506814.1">
    <property type="nucleotide sequence ID" value="NZ_FXTI01000017.1"/>
</dbReference>
<dbReference type="Proteomes" id="UP000315636">
    <property type="component" value="Unassembled WGS sequence"/>
</dbReference>
<dbReference type="InterPro" id="IPR018649">
    <property type="entry name" value="SHOCT"/>
</dbReference>
<evidence type="ECO:0000313" key="3">
    <source>
        <dbReference type="EMBL" id="SMO94511.1"/>
    </source>
</evidence>
<evidence type="ECO:0000259" key="1">
    <source>
        <dbReference type="Pfam" id="PF09851"/>
    </source>
</evidence>
<reference evidence="3 4" key="1">
    <citation type="submission" date="2017-05" db="EMBL/GenBank/DDBJ databases">
        <authorList>
            <person name="Varghese N."/>
            <person name="Submissions S."/>
        </authorList>
    </citation>
    <scope>NUCLEOTIDE SEQUENCE [LARGE SCALE GENOMIC DNA]</scope>
    <source>
        <strain evidence="3 4">DSM 45474</strain>
    </source>
</reference>
<keyword evidence="4" id="KW-1185">Reference proteome</keyword>
<dbReference type="InterPro" id="IPR039519">
    <property type="entry name" value="YokE-like_PH"/>
</dbReference>
<sequence>MAKIDKLLKKAREHLEPSEEMLSSVMGAYETKSLGQKTVRNGVFIATNHRVVFYGKRLSGYDLEVFPYSNISSIEMGKSMMGHYISFFASGNKVKMKWINHGDVEGFISLVRNRIGKKSESEKNVLTSEADELKKYAELRDQGIITEEEFAKKKKQILG</sequence>
<gene>
    <name evidence="3" type="ORF">SAMN06264849_11745</name>
</gene>
<evidence type="ECO:0000259" key="2">
    <source>
        <dbReference type="Pfam" id="PF14470"/>
    </source>
</evidence>
<dbReference type="OrthoDB" id="1908357at2"/>
<dbReference type="EMBL" id="FXTI01000017">
    <property type="protein sequence ID" value="SMO94511.1"/>
    <property type="molecule type" value="Genomic_DNA"/>
</dbReference>
<protein>
    <submittedName>
        <fullName evidence="3">Short C-terminal domain-containing protein</fullName>
    </submittedName>
</protein>
<proteinExistence type="predicted"/>
<evidence type="ECO:0000313" key="4">
    <source>
        <dbReference type="Proteomes" id="UP000315636"/>
    </source>
</evidence>
<organism evidence="3 4">
    <name type="scientific">Melghirimyces algeriensis</name>
    <dbReference type="NCBI Taxonomy" id="910412"/>
    <lineage>
        <taxon>Bacteria</taxon>
        <taxon>Bacillati</taxon>
        <taxon>Bacillota</taxon>
        <taxon>Bacilli</taxon>
        <taxon>Bacillales</taxon>
        <taxon>Thermoactinomycetaceae</taxon>
        <taxon>Melghirimyces</taxon>
    </lineage>
</organism>
<feature type="domain" description="YokE-like PH" evidence="2">
    <location>
        <begin position="15"/>
        <end position="112"/>
    </location>
</feature>
<feature type="domain" description="SHOCT" evidence="1">
    <location>
        <begin position="131"/>
        <end position="158"/>
    </location>
</feature>
<dbReference type="AlphaFoldDB" id="A0A521FFR9"/>
<name>A0A521FFR9_9BACL</name>